<evidence type="ECO:0000256" key="10">
    <source>
        <dbReference type="ARBA" id="ARBA00022989"/>
    </source>
</evidence>
<evidence type="ECO:0000259" key="15">
    <source>
        <dbReference type="Pfam" id="PF01292"/>
    </source>
</evidence>
<keyword evidence="9" id="KW-0249">Electron transport</keyword>
<accession>A0A6S6UA01</accession>
<dbReference type="GO" id="GO:0009326">
    <property type="term" value="C:formate dehydrogenase complex"/>
    <property type="evidence" value="ECO:0007669"/>
    <property type="project" value="InterPro"/>
</dbReference>
<dbReference type="SUPFAM" id="SSF81342">
    <property type="entry name" value="Transmembrane di-heme cytochromes"/>
    <property type="match status" value="1"/>
</dbReference>
<evidence type="ECO:0000256" key="5">
    <source>
        <dbReference type="ARBA" id="ARBA00022475"/>
    </source>
</evidence>
<keyword evidence="12 13" id="KW-0472">Membrane</keyword>
<evidence type="ECO:0000256" key="2">
    <source>
        <dbReference type="ARBA" id="ARBA00004651"/>
    </source>
</evidence>
<keyword evidence="8" id="KW-0479">Metal-binding</keyword>
<evidence type="ECO:0000256" key="3">
    <source>
        <dbReference type="ARBA" id="ARBA00010747"/>
    </source>
</evidence>
<evidence type="ECO:0000256" key="1">
    <source>
        <dbReference type="ARBA" id="ARBA00001971"/>
    </source>
</evidence>
<comment type="similarity">
    <text evidence="3">Belongs to the formate dehydrogenase gamma subunit family.</text>
</comment>
<evidence type="ECO:0000256" key="4">
    <source>
        <dbReference type="ARBA" id="ARBA00022448"/>
    </source>
</evidence>
<keyword evidence="16" id="KW-0560">Oxidoreductase</keyword>
<evidence type="ECO:0000313" key="16">
    <source>
        <dbReference type="EMBL" id="CAA6828629.1"/>
    </source>
</evidence>
<feature type="transmembrane region" description="Helical" evidence="13">
    <location>
        <begin position="129"/>
        <end position="150"/>
    </location>
</feature>
<evidence type="ECO:0000256" key="12">
    <source>
        <dbReference type="ARBA" id="ARBA00023136"/>
    </source>
</evidence>
<dbReference type="GO" id="GO:0036397">
    <property type="term" value="F:formate dehydrogenase (quinone) activity"/>
    <property type="evidence" value="ECO:0007669"/>
    <property type="project" value="TreeGrafter"/>
</dbReference>
<dbReference type="Gene3D" id="1.20.950.20">
    <property type="entry name" value="Transmembrane di-heme cytochromes, Chain C"/>
    <property type="match status" value="1"/>
</dbReference>
<keyword evidence="10 13" id="KW-1133">Transmembrane helix</keyword>
<evidence type="ECO:0000256" key="14">
    <source>
        <dbReference type="SAM" id="SignalP"/>
    </source>
</evidence>
<comment type="cofactor">
    <cofactor evidence="1">
        <name>heme</name>
        <dbReference type="ChEBI" id="CHEBI:30413"/>
    </cofactor>
</comment>
<dbReference type="EMBL" id="CACVAT010000472">
    <property type="protein sequence ID" value="CAA6828629.1"/>
    <property type="molecule type" value="Genomic_DNA"/>
</dbReference>
<sequence>MQKLLVGLLLILFLPFSVVATAAAPTSNGEMQQLQDPGANIWNAARGREEADTGQIRTQVKGVDSNVLINRGGDEWRLYRMEELIPMAAKVLGAVAIAILVFRLIRGKIPIKSGRSSNKIKRFSTFQRWVHWITAILFVGLSITGIALMFGRHIVMPLFGPEAGGTVMVLMKRIHDISGPMFAIALIVLTLTFIKGNFAHISDLKWVFKGGGLFGGHAPAGRYNAGEKGWYWIAVILGGAVVVSGLILNFPNFELTREMGFALFNLEQSRETMSFYHWVHSIATVVIMAAAMGHIYMGTIAMEGAFEAMQTGYCDENWAKEHHDLWHEEMVEKGHIIVGNEQESDHSAVTQQDRPA</sequence>
<dbReference type="InterPro" id="IPR016174">
    <property type="entry name" value="Di-haem_cyt_TM"/>
</dbReference>
<dbReference type="InterPro" id="IPR011577">
    <property type="entry name" value="Cyt_b561_bac/Ni-Hgenase"/>
</dbReference>
<dbReference type="PANTHER" id="PTHR30074:SF6">
    <property type="entry name" value="FORMATE DEHYDROGENASE GAMMA SUBUNIT"/>
    <property type="match status" value="1"/>
</dbReference>
<feature type="transmembrane region" description="Helical" evidence="13">
    <location>
        <begin position="275"/>
        <end position="296"/>
    </location>
</feature>
<evidence type="ECO:0000256" key="8">
    <source>
        <dbReference type="ARBA" id="ARBA00022723"/>
    </source>
</evidence>
<dbReference type="GO" id="GO:0046872">
    <property type="term" value="F:metal ion binding"/>
    <property type="evidence" value="ECO:0007669"/>
    <property type="project" value="UniProtKB-KW"/>
</dbReference>
<comment type="subcellular location">
    <subcellularLocation>
        <location evidence="2">Cell membrane</location>
        <topology evidence="2">Multi-pass membrane protein</topology>
    </subcellularLocation>
</comment>
<dbReference type="GO" id="GO:0009055">
    <property type="term" value="F:electron transfer activity"/>
    <property type="evidence" value="ECO:0007669"/>
    <property type="project" value="InterPro"/>
</dbReference>
<keyword evidence="5" id="KW-1003">Cell membrane</keyword>
<evidence type="ECO:0000256" key="6">
    <source>
        <dbReference type="ARBA" id="ARBA00022617"/>
    </source>
</evidence>
<evidence type="ECO:0000256" key="13">
    <source>
        <dbReference type="SAM" id="Phobius"/>
    </source>
</evidence>
<dbReference type="PANTHER" id="PTHR30074">
    <property type="entry name" value="FORMATE DEHYDROGENASE, NITRATE-INDUCIBLE, CYTOCHROME B556 FDN SUBUNIT"/>
    <property type="match status" value="1"/>
</dbReference>
<dbReference type="GO" id="GO:0005886">
    <property type="term" value="C:plasma membrane"/>
    <property type="evidence" value="ECO:0007669"/>
    <property type="project" value="UniProtKB-SubCell"/>
</dbReference>
<dbReference type="GO" id="GO:0008863">
    <property type="term" value="F:formate dehydrogenase (NAD+) activity"/>
    <property type="evidence" value="ECO:0007669"/>
    <property type="project" value="InterPro"/>
</dbReference>
<dbReference type="EC" id="1.2.1.2" evidence="16"/>
<keyword evidence="14" id="KW-0732">Signal</keyword>
<feature type="transmembrane region" description="Helical" evidence="13">
    <location>
        <begin position="84"/>
        <end position="105"/>
    </location>
</feature>
<feature type="signal peptide" evidence="14">
    <location>
        <begin position="1"/>
        <end position="22"/>
    </location>
</feature>
<protein>
    <submittedName>
        <fullName evidence="16">Formate dehydrogenase -O, gamma subunit (EC)</fullName>
        <ecNumber evidence="16">1.2.1.2</ecNumber>
    </submittedName>
</protein>
<gene>
    <name evidence="16" type="ORF">HELGO_WM50996</name>
</gene>
<name>A0A6S6UA01_9GAMM</name>
<organism evidence="16">
    <name type="scientific">uncultured Thiotrichaceae bacterium</name>
    <dbReference type="NCBI Taxonomy" id="298394"/>
    <lineage>
        <taxon>Bacteria</taxon>
        <taxon>Pseudomonadati</taxon>
        <taxon>Pseudomonadota</taxon>
        <taxon>Gammaproteobacteria</taxon>
        <taxon>Thiotrichales</taxon>
        <taxon>Thiotrichaceae</taxon>
        <taxon>environmental samples</taxon>
    </lineage>
</organism>
<dbReference type="AlphaFoldDB" id="A0A6S6UA01"/>
<feature type="chain" id="PRO_5027537849" evidence="14">
    <location>
        <begin position="23"/>
        <end position="356"/>
    </location>
</feature>
<dbReference type="Pfam" id="PF01292">
    <property type="entry name" value="Ni_hydr_CYTB"/>
    <property type="match status" value="1"/>
</dbReference>
<feature type="transmembrane region" description="Helical" evidence="13">
    <location>
        <begin position="230"/>
        <end position="250"/>
    </location>
</feature>
<dbReference type="NCBIfam" id="TIGR01583">
    <property type="entry name" value="formate-DH-gamm"/>
    <property type="match status" value="1"/>
</dbReference>
<proteinExistence type="inferred from homology"/>
<reference evidence="16" key="1">
    <citation type="submission" date="2020-01" db="EMBL/GenBank/DDBJ databases">
        <authorList>
            <person name="Meier V. D."/>
            <person name="Meier V D."/>
        </authorList>
    </citation>
    <scope>NUCLEOTIDE SEQUENCE</scope>
    <source>
        <strain evidence="16">HLG_WM_MAG_09</strain>
    </source>
</reference>
<evidence type="ECO:0000256" key="9">
    <source>
        <dbReference type="ARBA" id="ARBA00022982"/>
    </source>
</evidence>
<keyword evidence="6" id="KW-0349">Heme</keyword>
<dbReference type="GO" id="GO:0009061">
    <property type="term" value="P:anaerobic respiration"/>
    <property type="evidence" value="ECO:0007669"/>
    <property type="project" value="TreeGrafter"/>
</dbReference>
<keyword evidence="4" id="KW-0813">Transport</keyword>
<keyword evidence="7 13" id="KW-0812">Transmembrane</keyword>
<dbReference type="GO" id="GO:0022904">
    <property type="term" value="P:respiratory electron transport chain"/>
    <property type="evidence" value="ECO:0007669"/>
    <property type="project" value="InterPro"/>
</dbReference>
<dbReference type="GO" id="GO:0015944">
    <property type="term" value="P:formate oxidation"/>
    <property type="evidence" value="ECO:0007669"/>
    <property type="project" value="TreeGrafter"/>
</dbReference>
<feature type="transmembrane region" description="Helical" evidence="13">
    <location>
        <begin position="177"/>
        <end position="194"/>
    </location>
</feature>
<feature type="domain" description="Cytochrome b561 bacterial/Ni-hydrogenase" evidence="15">
    <location>
        <begin position="122"/>
        <end position="311"/>
    </location>
</feature>
<dbReference type="InterPro" id="IPR006471">
    <property type="entry name" value="Formate_DH_gsu"/>
</dbReference>
<evidence type="ECO:0000256" key="7">
    <source>
        <dbReference type="ARBA" id="ARBA00022692"/>
    </source>
</evidence>
<dbReference type="InterPro" id="IPR051817">
    <property type="entry name" value="FDH_cytochrome_b556_subunit"/>
</dbReference>
<evidence type="ECO:0000256" key="11">
    <source>
        <dbReference type="ARBA" id="ARBA00023004"/>
    </source>
</evidence>
<keyword evidence="11" id="KW-0408">Iron</keyword>